<dbReference type="PANTHER" id="PTHR13100:SF10">
    <property type="entry name" value="CELL GROWTH-REGULATING NUCLEOLAR PROTEIN"/>
    <property type="match status" value="1"/>
</dbReference>
<feature type="compositionally biased region" description="Basic and acidic residues" evidence="9">
    <location>
        <begin position="213"/>
        <end position="226"/>
    </location>
</feature>
<keyword evidence="12" id="KW-1185">Reference proteome</keyword>
<dbReference type="GO" id="GO:0005730">
    <property type="term" value="C:nucleolus"/>
    <property type="evidence" value="ECO:0007669"/>
    <property type="project" value="TreeGrafter"/>
</dbReference>
<evidence type="ECO:0000313" key="11">
    <source>
        <dbReference type="EMBL" id="EXJ81379.1"/>
    </source>
</evidence>
<dbReference type="GO" id="GO:0006364">
    <property type="term" value="P:rRNA processing"/>
    <property type="evidence" value="ECO:0007669"/>
    <property type="project" value="TreeGrafter"/>
</dbReference>
<evidence type="ECO:0000256" key="7">
    <source>
        <dbReference type="ARBA" id="ARBA00061084"/>
    </source>
</evidence>
<sequence>MVSFQCEACGDVLTKKKLDPHRNRCRGAVFTCIDCMTTFQGTQYKAHTSCMTEDQKYQGALYREKPSKASKRKSVSIVEPENSKALVPRPAYVEDVPDLDTPPHAPSPPPAVPASNSDSVFDYMVDEGTPGTPQISFSKKEREEMSMKQTAPSIFTGSRPSSQHGYRTAEEQLHSKEYEENGYTWGAEPVKPRGALEMNNSALSLEFMTPAAKEAKSRLDKKERPQVHSRTNSGSEKKRKRPTDDHVHEGDGLIVDTIKADTPGIIHSGLTGGLSRMMSKDEEFPFQRSPEIGDRRQIFEKERPSRRNHKPEDPTSPLKRTRHTKDDQNGLGISIKGHAVKALSMVGGALLPASQNDSQQSRTRRRASSSDNGQSAIRVREGEKRERKKHKVHRHNGTASSNIRHEHRSRRRTYSDDSPTHSQGEGTSRKLKAIEYRKQDDSDSESDSAQHHANGAGRRKSTNGTMVVFGAEEKSRRACRGFLANAPGLESEKGYSMHKMLKRWHKQNDVRSSTHKAEEEQDLWRGLRLKRNERGEYMVFF</sequence>
<evidence type="ECO:0000256" key="5">
    <source>
        <dbReference type="ARBA" id="ARBA00022833"/>
    </source>
</evidence>
<keyword evidence="3" id="KW-0677">Repeat</keyword>
<feature type="domain" description="Zinc finger C2H2 LYAR-type" evidence="10">
    <location>
        <begin position="30"/>
        <end position="57"/>
    </location>
</feature>
<dbReference type="RefSeq" id="XP_007735967.1">
    <property type="nucleotide sequence ID" value="XM_007737777.1"/>
</dbReference>
<dbReference type="InterPro" id="IPR039999">
    <property type="entry name" value="LYAR"/>
</dbReference>
<dbReference type="Pfam" id="PF08790">
    <property type="entry name" value="zf-LYAR"/>
    <property type="match status" value="1"/>
</dbReference>
<keyword evidence="5" id="KW-0862">Zinc</keyword>
<dbReference type="GeneID" id="19171767"/>
<gene>
    <name evidence="11" type="ORF">A1O3_07670</name>
</gene>
<name>W9YGI5_9EURO</name>
<dbReference type="GO" id="GO:0000122">
    <property type="term" value="P:negative regulation of transcription by RNA polymerase II"/>
    <property type="evidence" value="ECO:0007669"/>
    <property type="project" value="TreeGrafter"/>
</dbReference>
<reference evidence="11 12" key="1">
    <citation type="submission" date="2013-03" db="EMBL/GenBank/DDBJ databases">
        <title>The Genome Sequence of Capronia epimyces CBS 606.96.</title>
        <authorList>
            <consortium name="The Broad Institute Genomics Platform"/>
            <person name="Cuomo C."/>
            <person name="de Hoog S."/>
            <person name="Gorbushina A."/>
            <person name="Walker B."/>
            <person name="Young S.K."/>
            <person name="Zeng Q."/>
            <person name="Gargeya S."/>
            <person name="Fitzgerald M."/>
            <person name="Haas B."/>
            <person name="Abouelleil A."/>
            <person name="Allen A.W."/>
            <person name="Alvarado L."/>
            <person name="Arachchi H.M."/>
            <person name="Berlin A.M."/>
            <person name="Chapman S.B."/>
            <person name="Gainer-Dewar J."/>
            <person name="Goldberg J."/>
            <person name="Griggs A."/>
            <person name="Gujja S."/>
            <person name="Hansen M."/>
            <person name="Howarth C."/>
            <person name="Imamovic A."/>
            <person name="Ireland A."/>
            <person name="Larimer J."/>
            <person name="McCowan C."/>
            <person name="Murphy C."/>
            <person name="Pearson M."/>
            <person name="Poon T.W."/>
            <person name="Priest M."/>
            <person name="Roberts A."/>
            <person name="Saif S."/>
            <person name="Shea T."/>
            <person name="Sisk P."/>
            <person name="Sykes S."/>
            <person name="Wortman J."/>
            <person name="Nusbaum C."/>
            <person name="Birren B."/>
        </authorList>
    </citation>
    <scope>NUCLEOTIDE SEQUENCE [LARGE SCALE GENOMIC DNA]</scope>
    <source>
        <strain evidence="11 12">CBS 606.96</strain>
    </source>
</reference>
<dbReference type="FunFam" id="3.30.1490.490:FF:000001">
    <property type="entry name" value="cell growth-regulating nucleolar protein-like"/>
    <property type="match status" value="1"/>
</dbReference>
<feature type="region of interest" description="Disordered" evidence="9">
    <location>
        <begin position="212"/>
        <end position="254"/>
    </location>
</feature>
<keyword evidence="6" id="KW-0539">Nucleus</keyword>
<keyword evidence="2" id="KW-0479">Metal-binding</keyword>
<dbReference type="SUPFAM" id="SSF57667">
    <property type="entry name" value="beta-beta-alpha zinc fingers"/>
    <property type="match status" value="2"/>
</dbReference>
<feature type="region of interest" description="Disordered" evidence="9">
    <location>
        <begin position="351"/>
        <end position="464"/>
    </location>
</feature>
<accession>W9YGI5</accession>
<dbReference type="EMBL" id="AMGY01000006">
    <property type="protein sequence ID" value="EXJ81379.1"/>
    <property type="molecule type" value="Genomic_DNA"/>
</dbReference>
<protein>
    <recommendedName>
        <fullName evidence="10">Zinc finger C2H2 LYAR-type domain-containing protein</fullName>
    </recommendedName>
</protein>
<dbReference type="OrthoDB" id="21474at2759"/>
<feature type="compositionally biased region" description="Basic and acidic residues" evidence="9">
    <location>
        <begin position="278"/>
        <end position="313"/>
    </location>
</feature>
<evidence type="ECO:0000259" key="10">
    <source>
        <dbReference type="Pfam" id="PF08790"/>
    </source>
</evidence>
<dbReference type="GO" id="GO:0008270">
    <property type="term" value="F:zinc ion binding"/>
    <property type="evidence" value="ECO:0007669"/>
    <property type="project" value="UniProtKB-KW"/>
</dbReference>
<dbReference type="STRING" id="1182542.W9YGI5"/>
<comment type="caution">
    <text evidence="11">The sequence shown here is derived from an EMBL/GenBank/DDBJ whole genome shotgun (WGS) entry which is preliminary data.</text>
</comment>
<feature type="compositionally biased region" description="Pro residues" evidence="9">
    <location>
        <begin position="103"/>
        <end position="112"/>
    </location>
</feature>
<evidence type="ECO:0000256" key="4">
    <source>
        <dbReference type="ARBA" id="ARBA00022771"/>
    </source>
</evidence>
<comment type="subcellular location">
    <subcellularLocation>
        <location evidence="1">Nucleus</location>
    </subcellularLocation>
</comment>
<proteinExistence type="inferred from homology"/>
<organism evidence="11 12">
    <name type="scientific">Capronia epimyces CBS 606.96</name>
    <dbReference type="NCBI Taxonomy" id="1182542"/>
    <lineage>
        <taxon>Eukaryota</taxon>
        <taxon>Fungi</taxon>
        <taxon>Dikarya</taxon>
        <taxon>Ascomycota</taxon>
        <taxon>Pezizomycotina</taxon>
        <taxon>Eurotiomycetes</taxon>
        <taxon>Chaetothyriomycetidae</taxon>
        <taxon>Chaetothyriales</taxon>
        <taxon>Herpotrichiellaceae</taxon>
        <taxon>Capronia</taxon>
    </lineage>
</organism>
<evidence type="ECO:0000256" key="1">
    <source>
        <dbReference type="ARBA" id="ARBA00004123"/>
    </source>
</evidence>
<feature type="region of interest" description="Disordered" evidence="9">
    <location>
        <begin position="149"/>
        <end position="169"/>
    </location>
</feature>
<evidence type="ECO:0000256" key="6">
    <source>
        <dbReference type="ARBA" id="ARBA00023242"/>
    </source>
</evidence>
<comment type="similarity">
    <text evidence="7">Belongs to the UPF0743 family.</text>
</comment>
<dbReference type="InterPro" id="IPR036236">
    <property type="entry name" value="Znf_C2H2_sf"/>
</dbReference>
<evidence type="ECO:0000256" key="3">
    <source>
        <dbReference type="ARBA" id="ARBA00022737"/>
    </source>
</evidence>
<evidence type="ECO:0000313" key="12">
    <source>
        <dbReference type="Proteomes" id="UP000019478"/>
    </source>
</evidence>
<dbReference type="HOGENOM" id="CLU_024874_1_0_1"/>
<dbReference type="InterPro" id="IPR014898">
    <property type="entry name" value="Znf_C2H2_LYAR"/>
</dbReference>
<dbReference type="PANTHER" id="PTHR13100">
    <property type="entry name" value="CELL GROWTH-REGULATING NUCLEOLAR PROTEIN LYAR"/>
    <property type="match status" value="1"/>
</dbReference>
<dbReference type="AlphaFoldDB" id="W9YGI5"/>
<feature type="region of interest" description="Disordered" evidence="9">
    <location>
        <begin position="272"/>
        <end position="333"/>
    </location>
</feature>
<feature type="region of interest" description="Disordered" evidence="9">
    <location>
        <begin position="62"/>
        <end position="118"/>
    </location>
</feature>
<dbReference type="PROSITE" id="PS51804">
    <property type="entry name" value="ZF_C2HC_LYAR"/>
    <property type="match status" value="2"/>
</dbReference>
<feature type="compositionally biased region" description="Basic and acidic residues" evidence="9">
    <location>
        <begin position="432"/>
        <end position="441"/>
    </location>
</feature>
<evidence type="ECO:0000256" key="9">
    <source>
        <dbReference type="SAM" id="MobiDB-lite"/>
    </source>
</evidence>
<dbReference type="GO" id="GO:0003677">
    <property type="term" value="F:DNA binding"/>
    <property type="evidence" value="ECO:0007669"/>
    <property type="project" value="InterPro"/>
</dbReference>
<dbReference type="Gene3D" id="3.30.1490.490">
    <property type="match status" value="1"/>
</dbReference>
<keyword evidence="4 8" id="KW-0863">Zinc-finger</keyword>
<evidence type="ECO:0000256" key="2">
    <source>
        <dbReference type="ARBA" id="ARBA00022723"/>
    </source>
</evidence>
<evidence type="ECO:0000256" key="8">
    <source>
        <dbReference type="PROSITE-ProRule" id="PRU01145"/>
    </source>
</evidence>
<dbReference type="Proteomes" id="UP000019478">
    <property type="component" value="Unassembled WGS sequence"/>
</dbReference>
<feature type="compositionally biased region" description="Polar residues" evidence="9">
    <location>
        <begin position="149"/>
        <end position="165"/>
    </location>
</feature>
<dbReference type="eggNOG" id="KOG2186">
    <property type="taxonomic scope" value="Eukaryota"/>
</dbReference>
<feature type="compositionally biased region" description="Basic residues" evidence="9">
    <location>
        <begin position="386"/>
        <end position="396"/>
    </location>
</feature>
<feature type="compositionally biased region" description="Basic and acidic residues" evidence="9">
    <location>
        <begin position="242"/>
        <end position="251"/>
    </location>
</feature>